<organism evidence="2 3">
    <name type="scientific">Gossypium anomalum</name>
    <dbReference type="NCBI Taxonomy" id="47600"/>
    <lineage>
        <taxon>Eukaryota</taxon>
        <taxon>Viridiplantae</taxon>
        <taxon>Streptophyta</taxon>
        <taxon>Embryophyta</taxon>
        <taxon>Tracheophyta</taxon>
        <taxon>Spermatophyta</taxon>
        <taxon>Magnoliopsida</taxon>
        <taxon>eudicotyledons</taxon>
        <taxon>Gunneridae</taxon>
        <taxon>Pentapetalae</taxon>
        <taxon>rosids</taxon>
        <taxon>malvids</taxon>
        <taxon>Malvales</taxon>
        <taxon>Malvaceae</taxon>
        <taxon>Malvoideae</taxon>
        <taxon>Gossypium</taxon>
    </lineage>
</organism>
<dbReference type="InterPro" id="IPR036397">
    <property type="entry name" value="RNaseH_sf"/>
</dbReference>
<evidence type="ECO:0000313" key="2">
    <source>
        <dbReference type="EMBL" id="KAG8474960.1"/>
    </source>
</evidence>
<dbReference type="AlphaFoldDB" id="A0A8J5YC01"/>
<dbReference type="Gene3D" id="3.30.420.10">
    <property type="entry name" value="Ribonuclease H-like superfamily/Ribonuclease H"/>
    <property type="match status" value="1"/>
</dbReference>
<dbReference type="PANTHER" id="PTHR47074">
    <property type="entry name" value="BNAC02G40300D PROTEIN"/>
    <property type="match status" value="1"/>
</dbReference>
<dbReference type="Proteomes" id="UP000701853">
    <property type="component" value="Chromosome 12"/>
</dbReference>
<dbReference type="GO" id="GO:0003676">
    <property type="term" value="F:nucleic acid binding"/>
    <property type="evidence" value="ECO:0007669"/>
    <property type="project" value="InterPro"/>
</dbReference>
<dbReference type="PANTHER" id="PTHR47074:SF61">
    <property type="entry name" value="RNASE H TYPE-1 DOMAIN-CONTAINING PROTEIN"/>
    <property type="match status" value="1"/>
</dbReference>
<sequence length="195" mass="22361">MSDACFGNDLVAYWRHERVSQPCATHGHVTWSCVPWGSPTILSQSRARPRHRVPEAHGLGTPKARFWEVVWFLNNFVFNPFMGEMLACLDSLRFATNMGFQNLVVERDSRSIIVRITDMGRDRSAIGYYVEEIKQRAKMFDKIIFRSVDTNMNQVAHILAKARSNFNEDRFWVEDVPDMAVLAVKADCPIPVVPD</sequence>
<dbReference type="Pfam" id="PF13456">
    <property type="entry name" value="RVT_3"/>
    <property type="match status" value="1"/>
</dbReference>
<proteinExistence type="predicted"/>
<dbReference type="InterPro" id="IPR052929">
    <property type="entry name" value="RNase_H-like_EbsB-rel"/>
</dbReference>
<comment type="caution">
    <text evidence="2">The sequence shown here is derived from an EMBL/GenBank/DDBJ whole genome shotgun (WGS) entry which is preliminary data.</text>
</comment>
<dbReference type="GO" id="GO:0004523">
    <property type="term" value="F:RNA-DNA hybrid ribonuclease activity"/>
    <property type="evidence" value="ECO:0007669"/>
    <property type="project" value="InterPro"/>
</dbReference>
<keyword evidence="3" id="KW-1185">Reference proteome</keyword>
<dbReference type="OrthoDB" id="1752174at2759"/>
<accession>A0A8J5YC01</accession>
<dbReference type="EMBL" id="JAHUZN010000012">
    <property type="protein sequence ID" value="KAG8474960.1"/>
    <property type="molecule type" value="Genomic_DNA"/>
</dbReference>
<dbReference type="InterPro" id="IPR044730">
    <property type="entry name" value="RNase_H-like_dom_plant"/>
</dbReference>
<feature type="domain" description="RNase H type-1" evidence="1">
    <location>
        <begin position="78"/>
        <end position="161"/>
    </location>
</feature>
<evidence type="ECO:0000313" key="3">
    <source>
        <dbReference type="Proteomes" id="UP000701853"/>
    </source>
</evidence>
<reference evidence="2 3" key="1">
    <citation type="journal article" date="2021" name="bioRxiv">
        <title>The Gossypium anomalum genome as a resource for cotton improvement and evolutionary analysis of hybrid incompatibility.</title>
        <authorList>
            <person name="Grover C.E."/>
            <person name="Yuan D."/>
            <person name="Arick M.A."/>
            <person name="Miller E.R."/>
            <person name="Hu G."/>
            <person name="Peterson D.G."/>
            <person name="Wendel J.F."/>
            <person name="Udall J.A."/>
        </authorList>
    </citation>
    <scope>NUCLEOTIDE SEQUENCE [LARGE SCALE GENOMIC DNA]</scope>
    <source>
        <strain evidence="2">JFW-Udall</strain>
        <tissue evidence="2">Leaf</tissue>
    </source>
</reference>
<protein>
    <recommendedName>
        <fullName evidence="1">RNase H type-1 domain-containing protein</fullName>
    </recommendedName>
</protein>
<dbReference type="CDD" id="cd06222">
    <property type="entry name" value="RNase_H_like"/>
    <property type="match status" value="1"/>
</dbReference>
<evidence type="ECO:0000259" key="1">
    <source>
        <dbReference type="Pfam" id="PF13456"/>
    </source>
</evidence>
<name>A0A8J5YC01_9ROSI</name>
<gene>
    <name evidence="2" type="ORF">CXB51_031681</name>
</gene>
<dbReference type="InterPro" id="IPR002156">
    <property type="entry name" value="RNaseH_domain"/>
</dbReference>